<dbReference type="PANTHER" id="PTHR34934">
    <property type="entry name" value="FLAVIN-DEPENDENT THYMIDYLATE SYNTHASE"/>
    <property type="match status" value="1"/>
</dbReference>
<evidence type="ECO:0000313" key="1">
    <source>
        <dbReference type="EMBL" id="AOV59693.1"/>
    </source>
</evidence>
<gene>
    <name evidence="1" type="ORF">S330809_232</name>
</gene>
<dbReference type="PANTHER" id="PTHR34934:SF1">
    <property type="entry name" value="FLAVIN-DEPENDENT THYMIDYLATE SYNTHASE"/>
    <property type="match status" value="1"/>
</dbReference>
<dbReference type="Gene3D" id="3.30.1360.170">
    <property type="match status" value="1"/>
</dbReference>
<keyword evidence="1" id="KW-0489">Methyltransferase</keyword>
<dbReference type="SUPFAM" id="SSF69796">
    <property type="entry name" value="Thymidylate synthase-complementing protein Thy1"/>
    <property type="match status" value="1"/>
</dbReference>
<dbReference type="GO" id="GO:0050660">
    <property type="term" value="F:flavin adenine dinucleotide binding"/>
    <property type="evidence" value="ECO:0007669"/>
    <property type="project" value="InterPro"/>
</dbReference>
<dbReference type="GO" id="GO:0070402">
    <property type="term" value="F:NADPH binding"/>
    <property type="evidence" value="ECO:0007669"/>
    <property type="project" value="TreeGrafter"/>
</dbReference>
<evidence type="ECO:0000313" key="2">
    <source>
        <dbReference type="Proteomes" id="UP000217816"/>
    </source>
</evidence>
<protein>
    <submittedName>
        <fullName evidence="1">Thymidylate synthase</fullName>
        <ecNumber evidence="1">2.1.1.-</ecNumber>
    </submittedName>
</protein>
<keyword evidence="1" id="KW-0808">Transferase</keyword>
<dbReference type="GO" id="GO:0032259">
    <property type="term" value="P:methylation"/>
    <property type="evidence" value="ECO:0007669"/>
    <property type="project" value="UniProtKB-KW"/>
</dbReference>
<dbReference type="InterPro" id="IPR036098">
    <property type="entry name" value="Thymidylate_synthase_ThyX_sf"/>
</dbReference>
<dbReference type="NCBIfam" id="TIGR02170">
    <property type="entry name" value="thyX"/>
    <property type="match status" value="1"/>
</dbReference>
<accession>A0A1D8KM04</accession>
<dbReference type="Proteomes" id="UP000217816">
    <property type="component" value="Segment"/>
</dbReference>
<keyword evidence="2" id="KW-1185">Reference proteome</keyword>
<reference evidence="1 2" key="1">
    <citation type="journal article" date="2016" name="Virology">
        <title>The genomic content and context of auxiliary metabolic genes in marine cyanomyoviruses.</title>
        <authorList>
            <person name="Crummett L.T."/>
            <person name="Puxty R.J."/>
            <person name="Weihe C."/>
            <person name="Marston M.F."/>
            <person name="Martiny J.B."/>
        </authorList>
    </citation>
    <scope>NUCLEOTIDE SEQUENCE [LARGE SCALE GENOMIC DNA]</scope>
    <source>
        <strain evidence="1">0809SB33</strain>
    </source>
</reference>
<dbReference type="InterPro" id="IPR003669">
    <property type="entry name" value="Thymidylate_synthase_ThyX"/>
</dbReference>
<dbReference type="EMBL" id="KU686201">
    <property type="protein sequence ID" value="AOV59693.1"/>
    <property type="molecule type" value="Genomic_DNA"/>
</dbReference>
<dbReference type="PROSITE" id="PS51331">
    <property type="entry name" value="THYX"/>
    <property type="match status" value="1"/>
</dbReference>
<sequence>MKQQHGSVRLVSITPEAEKMMGYVARVSNPNNQDNPKVSGLLSYCIKHNHWSVFEQAFMTLEIETNRGIAAQILRHRSFTFQEFSQRYADSSMLTDKIPLPNLRRQDTKNRQNSIDDVDPFVKQELEIAIERHFDSAMDLYQHMLSVGIAKECSRFVLPLAVPTKIYMSGSVRSWMHYIDLRSAHGTQKEHMDIAQQCRDVFVKELPICAEALEWS</sequence>
<dbReference type="KEGG" id="vg:30305935"/>
<name>A0A1D8KM04_9CAUD</name>
<dbReference type="GO" id="GO:0050797">
    <property type="term" value="F:thymidylate synthase (FAD) activity"/>
    <property type="evidence" value="ECO:0007669"/>
    <property type="project" value="InterPro"/>
</dbReference>
<dbReference type="GO" id="GO:0004799">
    <property type="term" value="F:thymidylate synthase activity"/>
    <property type="evidence" value="ECO:0007669"/>
    <property type="project" value="TreeGrafter"/>
</dbReference>
<dbReference type="CDD" id="cd20175">
    <property type="entry name" value="ThyX"/>
    <property type="match status" value="1"/>
</dbReference>
<dbReference type="GO" id="GO:0006231">
    <property type="term" value="P:dTMP biosynthetic process"/>
    <property type="evidence" value="ECO:0007669"/>
    <property type="project" value="InterPro"/>
</dbReference>
<dbReference type="GeneID" id="30305935"/>
<dbReference type="Gene3D" id="1.20.5.3070">
    <property type="match status" value="1"/>
</dbReference>
<organism evidence="1 2">
    <name type="scientific">Synechococcus phage S-CAM4</name>
    <dbReference type="NCBI Taxonomy" id="1883367"/>
    <lineage>
        <taxon>Viruses</taxon>
        <taxon>Duplodnaviria</taxon>
        <taxon>Heunggongvirae</taxon>
        <taxon>Uroviricota</taxon>
        <taxon>Caudoviricetes</taxon>
        <taxon>Pantevenvirales</taxon>
        <taxon>Kyanoviridae</taxon>
        <taxon>Potamoivirus</taxon>
        <taxon>Potamoivirus cam4</taxon>
    </lineage>
</organism>
<proteinExistence type="predicted"/>
<dbReference type="Pfam" id="PF02511">
    <property type="entry name" value="Thy1"/>
    <property type="match status" value="1"/>
</dbReference>
<dbReference type="RefSeq" id="YP_009320665.1">
    <property type="nucleotide sequence ID" value="NC_031900.1"/>
</dbReference>
<dbReference type="EC" id="2.1.1.-" evidence="1"/>